<comment type="subcellular location">
    <subcellularLocation>
        <location evidence="1 9">Cell membrane</location>
        <topology evidence="1 9">Multi-pass membrane protein</topology>
    </subcellularLocation>
</comment>
<dbReference type="Proteomes" id="UP001225378">
    <property type="component" value="Chromosome"/>
</dbReference>
<keyword evidence="3 9" id="KW-1003">Cell membrane</keyword>
<feature type="transmembrane region" description="Helical" evidence="9">
    <location>
        <begin position="121"/>
        <end position="140"/>
    </location>
</feature>
<dbReference type="RefSeq" id="WP_305906611.1">
    <property type="nucleotide sequence ID" value="NZ_CP157743.1"/>
</dbReference>
<evidence type="ECO:0000256" key="5">
    <source>
        <dbReference type="ARBA" id="ARBA00022692"/>
    </source>
</evidence>
<dbReference type="PANTHER" id="PTHR38686:SF1">
    <property type="entry name" value="APOLIPOPROTEIN N-ACYLTRANSFERASE"/>
    <property type="match status" value="1"/>
</dbReference>
<evidence type="ECO:0000256" key="8">
    <source>
        <dbReference type="ARBA" id="ARBA00023315"/>
    </source>
</evidence>
<dbReference type="Gene3D" id="3.60.110.10">
    <property type="entry name" value="Carbon-nitrogen hydrolase"/>
    <property type="match status" value="1"/>
</dbReference>
<dbReference type="HAMAP" id="MF_01148">
    <property type="entry name" value="Lnt"/>
    <property type="match status" value="1"/>
</dbReference>
<feature type="transmembrane region" description="Helical" evidence="9">
    <location>
        <begin position="81"/>
        <end position="109"/>
    </location>
</feature>
<comment type="catalytic activity">
    <reaction evidence="9">
        <text>N-terminal S-1,2-diacyl-sn-glyceryl-L-cysteinyl-[lipoprotein] + a glycerophospholipid = N-acyl-S-1,2-diacyl-sn-glyceryl-L-cysteinyl-[lipoprotein] + a 2-acyl-sn-glycero-3-phospholipid + H(+)</text>
        <dbReference type="Rhea" id="RHEA:48228"/>
        <dbReference type="Rhea" id="RHEA-COMP:14681"/>
        <dbReference type="Rhea" id="RHEA-COMP:14684"/>
        <dbReference type="ChEBI" id="CHEBI:15378"/>
        <dbReference type="ChEBI" id="CHEBI:136912"/>
        <dbReference type="ChEBI" id="CHEBI:140656"/>
        <dbReference type="ChEBI" id="CHEBI:140657"/>
        <dbReference type="ChEBI" id="CHEBI:140660"/>
        <dbReference type="EC" id="2.3.1.269"/>
    </reaction>
</comment>
<dbReference type="InterPro" id="IPR004563">
    <property type="entry name" value="Apolipo_AcylTrfase"/>
</dbReference>
<dbReference type="KEGG" id="mech:Q9L42_020125"/>
<feature type="transmembrane region" description="Helical" evidence="9">
    <location>
        <begin position="194"/>
        <end position="212"/>
    </location>
</feature>
<dbReference type="EC" id="2.3.1.269" evidence="9"/>
<dbReference type="GO" id="GO:0016410">
    <property type="term" value="F:N-acyltransferase activity"/>
    <property type="evidence" value="ECO:0007669"/>
    <property type="project" value="UniProtKB-UniRule"/>
</dbReference>
<proteinExistence type="inferred from homology"/>
<keyword evidence="8 9" id="KW-0012">Acyltransferase</keyword>
<evidence type="ECO:0000256" key="4">
    <source>
        <dbReference type="ARBA" id="ARBA00022679"/>
    </source>
</evidence>
<dbReference type="GO" id="GO:0005886">
    <property type="term" value="C:plasma membrane"/>
    <property type="evidence" value="ECO:0007669"/>
    <property type="project" value="UniProtKB-SubCell"/>
</dbReference>
<dbReference type="NCBIfam" id="TIGR00546">
    <property type="entry name" value="lnt"/>
    <property type="match status" value="1"/>
</dbReference>
<evidence type="ECO:0000256" key="1">
    <source>
        <dbReference type="ARBA" id="ARBA00004651"/>
    </source>
</evidence>
<feature type="transmembrane region" description="Helical" evidence="9">
    <location>
        <begin position="56"/>
        <end position="75"/>
    </location>
</feature>
<evidence type="ECO:0000256" key="6">
    <source>
        <dbReference type="ARBA" id="ARBA00022989"/>
    </source>
</evidence>
<dbReference type="EMBL" id="CP157743">
    <property type="protein sequence ID" value="XBS20620.1"/>
    <property type="molecule type" value="Genomic_DNA"/>
</dbReference>
<comment type="pathway">
    <text evidence="9">Protein modification; lipoprotein biosynthesis (N-acyl transfer).</text>
</comment>
<name>A0AAU7NUB7_9GAMM</name>
<dbReference type="InterPro" id="IPR036526">
    <property type="entry name" value="C-N_Hydrolase_sf"/>
</dbReference>
<keyword evidence="4 9" id="KW-0808">Transferase</keyword>
<feature type="transmembrane region" description="Helical" evidence="9">
    <location>
        <begin position="160"/>
        <end position="182"/>
    </location>
</feature>
<dbReference type="Pfam" id="PF20154">
    <property type="entry name" value="LNT_N"/>
    <property type="match status" value="1"/>
</dbReference>
<dbReference type="GO" id="GO:0042158">
    <property type="term" value="P:lipoprotein biosynthetic process"/>
    <property type="evidence" value="ECO:0007669"/>
    <property type="project" value="UniProtKB-UniRule"/>
</dbReference>
<evidence type="ECO:0000256" key="2">
    <source>
        <dbReference type="ARBA" id="ARBA00010065"/>
    </source>
</evidence>
<evidence type="ECO:0000256" key="3">
    <source>
        <dbReference type="ARBA" id="ARBA00022475"/>
    </source>
</evidence>
<organism evidence="11 12">
    <name type="scientific">Methylomarinum roseum</name>
    <dbReference type="NCBI Taxonomy" id="3067653"/>
    <lineage>
        <taxon>Bacteria</taxon>
        <taxon>Pseudomonadati</taxon>
        <taxon>Pseudomonadota</taxon>
        <taxon>Gammaproteobacteria</taxon>
        <taxon>Methylococcales</taxon>
        <taxon>Methylococcaceae</taxon>
        <taxon>Methylomarinum</taxon>
    </lineage>
</organism>
<dbReference type="CDD" id="cd07571">
    <property type="entry name" value="ALP_N-acyl_transferase"/>
    <property type="match status" value="1"/>
</dbReference>
<evidence type="ECO:0000313" key="12">
    <source>
        <dbReference type="Proteomes" id="UP001225378"/>
    </source>
</evidence>
<gene>
    <name evidence="9 11" type="primary">lnt</name>
    <name evidence="11" type="ORF">Q9L42_020125</name>
</gene>
<dbReference type="InterPro" id="IPR003010">
    <property type="entry name" value="C-N_Hydrolase"/>
</dbReference>
<protein>
    <recommendedName>
        <fullName evidence="9">Apolipoprotein N-acyltransferase</fullName>
        <shortName evidence="9">ALP N-acyltransferase</shortName>
        <ecNumber evidence="9">2.3.1.269</ecNumber>
    </recommendedName>
</protein>
<feature type="domain" description="CN hydrolase" evidence="10">
    <location>
        <begin position="225"/>
        <end position="463"/>
    </location>
</feature>
<keyword evidence="6 9" id="KW-1133">Transmembrane helix</keyword>
<evidence type="ECO:0000313" key="11">
    <source>
        <dbReference type="EMBL" id="XBS20620.1"/>
    </source>
</evidence>
<sequence>MKLFSKWQWEILSPLAGFLLTLSFAPYNYSYLAIISLVFALLSWRAVSPRRAALRGFLYGAGLFCSGVFWVYISIHDYGGAHFIGAGLLTAFFCLFWALFPSLTAYLIAKLSRGQGVGASALIAAGIWILVEYFRGYLLLNGFPWLQVAYSQLETPLAGYVPILGGYGAGFMLLLSTALLAGTLQQRTGWGRNAVALALIWGGGFLLQWIDWTDPVKQPIKVSLIQGNVSQDKKWLPEYRIKTLIKYRQLTEQHWNSDVVIWPETAIPAFYHQVEEFFINPLEQQARQHNTDLIVSLPAKGKTLKENYNMVVTLGEQRGDYKKNHLLPFGEYLPLQPLSGYVLDLLQVNLGNFLPGGDDQALMKAGGYSFAASICYEDAFASAFLPALPEAAYLVNVTNDAWFGDSIEPHQHLQIARMRALETGRYLLRATNTGVTAVVDAKGGIVEQAPLFEQAVVTADIYPMTGMTPYAWVGDQWIIAVLALLLMVQLIVGRVKRR</sequence>
<dbReference type="Pfam" id="PF00795">
    <property type="entry name" value="CN_hydrolase"/>
    <property type="match status" value="1"/>
</dbReference>
<evidence type="ECO:0000256" key="7">
    <source>
        <dbReference type="ARBA" id="ARBA00023136"/>
    </source>
</evidence>
<accession>A0AAU7NUB7</accession>
<comment type="similarity">
    <text evidence="2 9">Belongs to the CN hydrolase family. Apolipoprotein N-acyltransferase subfamily.</text>
</comment>
<reference evidence="11 12" key="1">
    <citation type="journal article" date="2024" name="Microbiology">
        <title>Methylomarinum rosea sp. nov., a novel halophilic methanotrophic bacterium from the hypersaline Lake Elton.</title>
        <authorList>
            <person name="Suleimanov R.Z."/>
            <person name="Oshkin I.Y."/>
            <person name="Danilova O.V."/>
            <person name="Suzina N.E."/>
            <person name="Dedysh S.N."/>
        </authorList>
    </citation>
    <scope>NUCLEOTIDE SEQUENCE [LARGE SCALE GENOMIC DNA]</scope>
    <source>
        <strain evidence="11 12">Ch1-1</strain>
    </source>
</reference>
<dbReference type="PROSITE" id="PS50263">
    <property type="entry name" value="CN_HYDROLASE"/>
    <property type="match status" value="1"/>
</dbReference>
<dbReference type="AlphaFoldDB" id="A0AAU7NUB7"/>
<dbReference type="PANTHER" id="PTHR38686">
    <property type="entry name" value="APOLIPOPROTEIN N-ACYLTRANSFERASE"/>
    <property type="match status" value="1"/>
</dbReference>
<evidence type="ECO:0000259" key="10">
    <source>
        <dbReference type="PROSITE" id="PS50263"/>
    </source>
</evidence>
<feature type="transmembrane region" description="Helical" evidence="9">
    <location>
        <begin position="31"/>
        <end position="47"/>
    </location>
</feature>
<dbReference type="SUPFAM" id="SSF56317">
    <property type="entry name" value="Carbon-nitrogen hydrolase"/>
    <property type="match status" value="1"/>
</dbReference>
<keyword evidence="7 9" id="KW-0472">Membrane</keyword>
<evidence type="ECO:0000256" key="9">
    <source>
        <dbReference type="HAMAP-Rule" id="MF_01148"/>
    </source>
</evidence>
<feature type="transmembrane region" description="Helical" evidence="9">
    <location>
        <begin position="477"/>
        <end position="495"/>
    </location>
</feature>
<dbReference type="InterPro" id="IPR045378">
    <property type="entry name" value="LNT_N"/>
</dbReference>
<keyword evidence="12" id="KW-1185">Reference proteome</keyword>
<comment type="function">
    <text evidence="9">Catalyzes the phospholipid dependent N-acylation of the N-terminal cysteine of apolipoprotein, the last step in lipoprotein maturation.</text>
</comment>
<keyword evidence="5 9" id="KW-0812">Transmembrane</keyword>